<evidence type="ECO:0000256" key="5">
    <source>
        <dbReference type="SAM" id="MobiDB-lite"/>
    </source>
</evidence>
<dbReference type="AlphaFoldDB" id="A0A5P1FUI9"/>
<proteinExistence type="inferred from homology"/>
<dbReference type="OMA" id="SERIWRH"/>
<dbReference type="Gene3D" id="1.10.418.20">
    <property type="match status" value="1"/>
</dbReference>
<sequence>MGIGFSRKFLRKIYTVQSVAIEMDLFLLVIGDRELWMTHLATALAIETNKFMDAENFERLRESEARAAPALVPCKLADLRNDSSPSTATKSPLSFTSLFSKNLRERADTASNRSNREWRSITRDKCKNSRKSRQRVLDNRKLAKLSSQTARMSSISSPFQCASSVADKDSDCRITGPSSAGKNSFNSHSKMKAFENTYALDRRSTKVQGVVILDEEELEHEQSRLEDSPDDGKEAKIYYPSRDDAEAIELSYADIKCLGPEQYLISPIMNFYIRYLQKPLSPAGQPRGEYHFFNTYFFRKLRDAISCKGDKDACFLKLRRWWKGVNIFQKAYIFLPIHGDMHWSLVIICIPAKEDESGPILLHLDSLGMHPTDSILDVVHSYLKEEWKYINKNGPPQDLPIAERIWSNLPHNIEKKKLRVPQQKNEYDCGLFVLYFMERFIDEAPERLKMKDLAMFGSKWFQPEEASGLRKRIRDLLLEEFENARLDNGQSLDLLTSSSSSHDENDNDDDDVQQLIEV</sequence>
<reference evidence="8" key="1">
    <citation type="journal article" date="2017" name="Nat. Commun.">
        <title>The asparagus genome sheds light on the origin and evolution of a young Y chromosome.</title>
        <authorList>
            <person name="Harkess A."/>
            <person name="Zhou J."/>
            <person name="Xu C."/>
            <person name="Bowers J.E."/>
            <person name="Van der Hulst R."/>
            <person name="Ayyampalayam S."/>
            <person name="Mercati F."/>
            <person name="Riccardi P."/>
            <person name="McKain M.R."/>
            <person name="Kakrana A."/>
            <person name="Tang H."/>
            <person name="Ray J."/>
            <person name="Groenendijk J."/>
            <person name="Arikit S."/>
            <person name="Mathioni S.M."/>
            <person name="Nakano M."/>
            <person name="Shan H."/>
            <person name="Telgmann-Rauber A."/>
            <person name="Kanno A."/>
            <person name="Yue Z."/>
            <person name="Chen H."/>
            <person name="Li W."/>
            <person name="Chen Y."/>
            <person name="Xu X."/>
            <person name="Zhang Y."/>
            <person name="Luo S."/>
            <person name="Chen H."/>
            <person name="Gao J."/>
            <person name="Mao Z."/>
            <person name="Pires J.C."/>
            <person name="Luo M."/>
            <person name="Kudrna D."/>
            <person name="Wing R.A."/>
            <person name="Meyers B.C."/>
            <person name="Yi K."/>
            <person name="Kong H."/>
            <person name="Lavrijsen P."/>
            <person name="Sunseri F."/>
            <person name="Falavigna A."/>
            <person name="Ye Y."/>
            <person name="Leebens-Mack J.H."/>
            <person name="Chen G."/>
        </authorList>
    </citation>
    <scope>NUCLEOTIDE SEQUENCE [LARGE SCALE GENOMIC DNA]</scope>
    <source>
        <strain evidence="8">cv. DH0086</strain>
    </source>
</reference>
<dbReference type="PROSITE" id="PS50600">
    <property type="entry name" value="ULP_PROTEASE"/>
    <property type="match status" value="1"/>
</dbReference>
<dbReference type="Proteomes" id="UP000243459">
    <property type="component" value="Chromosome 1"/>
</dbReference>
<dbReference type="GO" id="GO:0008234">
    <property type="term" value="F:cysteine-type peptidase activity"/>
    <property type="evidence" value="ECO:0007669"/>
    <property type="project" value="UniProtKB-KW"/>
</dbReference>
<feature type="region of interest" description="Disordered" evidence="5">
    <location>
        <begin position="106"/>
        <end position="135"/>
    </location>
</feature>
<accession>A0A5P1FUI9</accession>
<dbReference type="GO" id="GO:0006508">
    <property type="term" value="P:proteolysis"/>
    <property type="evidence" value="ECO:0007669"/>
    <property type="project" value="UniProtKB-KW"/>
</dbReference>
<keyword evidence="2" id="KW-0645">Protease</keyword>
<feature type="region of interest" description="Disordered" evidence="5">
    <location>
        <begin position="492"/>
        <end position="518"/>
    </location>
</feature>
<dbReference type="Gramene" id="ONK81333">
    <property type="protein sequence ID" value="ONK81333"/>
    <property type="gene ID" value="A4U43_C01F27910"/>
</dbReference>
<feature type="compositionally biased region" description="Basic and acidic residues" evidence="5">
    <location>
        <begin position="106"/>
        <end position="127"/>
    </location>
</feature>
<dbReference type="Gene3D" id="3.30.310.130">
    <property type="entry name" value="Ubiquitin-related"/>
    <property type="match status" value="1"/>
</dbReference>
<dbReference type="Pfam" id="PF02902">
    <property type="entry name" value="Peptidase_C48"/>
    <property type="match status" value="1"/>
</dbReference>
<dbReference type="EMBL" id="CM007381">
    <property type="protein sequence ID" value="ONK81333.1"/>
    <property type="molecule type" value="Genomic_DNA"/>
</dbReference>
<keyword evidence="8" id="KW-1185">Reference proteome</keyword>
<keyword evidence="3" id="KW-0378">Hydrolase</keyword>
<dbReference type="PANTHER" id="PTHR46915:SF2">
    <property type="entry name" value="UBIQUITIN-LIKE PROTEASE 4"/>
    <property type="match status" value="1"/>
</dbReference>
<evidence type="ECO:0000256" key="1">
    <source>
        <dbReference type="ARBA" id="ARBA00005234"/>
    </source>
</evidence>
<keyword evidence="4" id="KW-0788">Thiol protease</keyword>
<gene>
    <name evidence="7" type="ORF">A4U43_C01F27910</name>
</gene>
<comment type="similarity">
    <text evidence="1">Belongs to the peptidase C48 family.</text>
</comment>
<dbReference type="GO" id="GO:0016926">
    <property type="term" value="P:protein desumoylation"/>
    <property type="evidence" value="ECO:0007669"/>
    <property type="project" value="UniProtKB-ARBA"/>
</dbReference>
<dbReference type="InterPro" id="IPR038765">
    <property type="entry name" value="Papain-like_cys_pep_sf"/>
</dbReference>
<evidence type="ECO:0000313" key="7">
    <source>
        <dbReference type="EMBL" id="ONK81333.1"/>
    </source>
</evidence>
<evidence type="ECO:0000256" key="2">
    <source>
        <dbReference type="ARBA" id="ARBA00022670"/>
    </source>
</evidence>
<dbReference type="PANTHER" id="PTHR46915">
    <property type="entry name" value="UBIQUITIN-LIKE PROTEASE 4-RELATED"/>
    <property type="match status" value="1"/>
</dbReference>
<organism evidence="7 8">
    <name type="scientific">Asparagus officinalis</name>
    <name type="common">Garden asparagus</name>
    <dbReference type="NCBI Taxonomy" id="4686"/>
    <lineage>
        <taxon>Eukaryota</taxon>
        <taxon>Viridiplantae</taxon>
        <taxon>Streptophyta</taxon>
        <taxon>Embryophyta</taxon>
        <taxon>Tracheophyta</taxon>
        <taxon>Spermatophyta</taxon>
        <taxon>Magnoliopsida</taxon>
        <taxon>Liliopsida</taxon>
        <taxon>Asparagales</taxon>
        <taxon>Asparagaceae</taxon>
        <taxon>Asparagoideae</taxon>
        <taxon>Asparagus</taxon>
    </lineage>
</organism>
<evidence type="ECO:0000256" key="3">
    <source>
        <dbReference type="ARBA" id="ARBA00022801"/>
    </source>
</evidence>
<feature type="domain" description="Ubiquitin-like protease family profile" evidence="6">
    <location>
        <begin position="248"/>
        <end position="440"/>
    </location>
</feature>
<dbReference type="InterPro" id="IPR003653">
    <property type="entry name" value="Peptidase_C48_C"/>
</dbReference>
<evidence type="ECO:0000259" key="6">
    <source>
        <dbReference type="PROSITE" id="PS50600"/>
    </source>
</evidence>
<name>A0A5P1FUI9_ASPOF</name>
<evidence type="ECO:0000256" key="4">
    <source>
        <dbReference type="ARBA" id="ARBA00022807"/>
    </source>
</evidence>
<protein>
    <recommendedName>
        <fullName evidence="6">Ubiquitin-like protease family profile domain-containing protein</fullName>
    </recommendedName>
</protein>
<evidence type="ECO:0000313" key="8">
    <source>
        <dbReference type="Proteomes" id="UP000243459"/>
    </source>
</evidence>
<dbReference type="SUPFAM" id="SSF54001">
    <property type="entry name" value="Cysteine proteinases"/>
    <property type="match status" value="1"/>
</dbReference>